<name>A0ACC6R3D7_9GAMM</name>
<gene>
    <name evidence="1" type="ORF">V6250_09200</name>
</gene>
<protein>
    <submittedName>
        <fullName evidence="1">Uncharacterized protein</fullName>
    </submittedName>
</protein>
<dbReference type="Proteomes" id="UP001374952">
    <property type="component" value="Unassembled WGS sequence"/>
</dbReference>
<sequence>MPKTLSFSFVLIAFAIGYLAYSILAISQELSKTRHQLPYFFDRMESLEKSIHIESWLELSKQLEKQVPQVLDEVTQVRKTITAVNNNLPDILAESKALREATVPQLLGEIKAIRVQTTPPVLEEIHMLRTDTIPSLLAEVHSVNKQIIHPVLSEITAVRKEAPLLIGRMEQLVADVESASAKASKGAVKGIITSPLSILEDSGEFIFSSAESLVGSKKN</sequence>
<evidence type="ECO:0000313" key="1">
    <source>
        <dbReference type="EMBL" id="MEL0604344.1"/>
    </source>
</evidence>
<reference evidence="1" key="1">
    <citation type="submission" date="2024-02" db="EMBL/GenBank/DDBJ databases">
        <title>Bacteria isolated from the canopy kelp, Nereocystis luetkeana.</title>
        <authorList>
            <person name="Pfister C.A."/>
            <person name="Younker I.T."/>
            <person name="Light S.H."/>
        </authorList>
    </citation>
    <scope>NUCLEOTIDE SEQUENCE</scope>
    <source>
        <strain evidence="1">TN.2.01</strain>
    </source>
</reference>
<organism evidence="1 2">
    <name type="scientific">Pseudoalteromonas undina</name>
    <dbReference type="NCBI Taxonomy" id="43660"/>
    <lineage>
        <taxon>Bacteria</taxon>
        <taxon>Pseudomonadati</taxon>
        <taxon>Pseudomonadota</taxon>
        <taxon>Gammaproteobacteria</taxon>
        <taxon>Alteromonadales</taxon>
        <taxon>Pseudoalteromonadaceae</taxon>
        <taxon>Pseudoalteromonas</taxon>
    </lineage>
</organism>
<dbReference type="EMBL" id="JBAKAX010000007">
    <property type="protein sequence ID" value="MEL0604344.1"/>
    <property type="molecule type" value="Genomic_DNA"/>
</dbReference>
<comment type="caution">
    <text evidence="1">The sequence shown here is derived from an EMBL/GenBank/DDBJ whole genome shotgun (WGS) entry which is preliminary data.</text>
</comment>
<proteinExistence type="predicted"/>
<keyword evidence="2" id="KW-1185">Reference proteome</keyword>
<accession>A0ACC6R3D7</accession>
<evidence type="ECO:0000313" key="2">
    <source>
        <dbReference type="Proteomes" id="UP001374952"/>
    </source>
</evidence>